<dbReference type="Gene3D" id="2.130.10.10">
    <property type="entry name" value="YVTN repeat-like/Quinoprotein amine dehydrogenase"/>
    <property type="match status" value="2"/>
</dbReference>
<keyword evidence="1" id="KW-0175">Coiled coil</keyword>
<feature type="region of interest" description="Disordered" evidence="2">
    <location>
        <begin position="147"/>
        <end position="188"/>
    </location>
</feature>
<dbReference type="EMBL" id="JABFUD020000003">
    <property type="protein sequence ID" value="KAI5082338.1"/>
    <property type="molecule type" value="Genomic_DNA"/>
</dbReference>
<reference evidence="3" key="1">
    <citation type="submission" date="2021-01" db="EMBL/GenBank/DDBJ databases">
        <title>Adiantum capillus-veneris genome.</title>
        <authorList>
            <person name="Fang Y."/>
            <person name="Liao Q."/>
        </authorList>
    </citation>
    <scope>NUCLEOTIDE SEQUENCE</scope>
    <source>
        <strain evidence="3">H3</strain>
        <tissue evidence="3">Leaf</tissue>
    </source>
</reference>
<dbReference type="OrthoDB" id="1897642at2759"/>
<keyword evidence="4" id="KW-1185">Reference proteome</keyword>
<dbReference type="AlphaFoldDB" id="A0A9D4VB10"/>
<dbReference type="InterPro" id="IPR015943">
    <property type="entry name" value="WD40/YVTN_repeat-like_dom_sf"/>
</dbReference>
<dbReference type="PANTHER" id="PTHR47232">
    <property type="entry name" value="TRANSDUCIN FAMILY PROTEIN / WD-40 REPEAT FAMILY PROTEIN"/>
    <property type="match status" value="1"/>
</dbReference>
<evidence type="ECO:0000313" key="3">
    <source>
        <dbReference type="EMBL" id="KAI5082338.1"/>
    </source>
</evidence>
<organism evidence="3 4">
    <name type="scientific">Adiantum capillus-veneris</name>
    <name type="common">Maidenhair fern</name>
    <dbReference type="NCBI Taxonomy" id="13818"/>
    <lineage>
        <taxon>Eukaryota</taxon>
        <taxon>Viridiplantae</taxon>
        <taxon>Streptophyta</taxon>
        <taxon>Embryophyta</taxon>
        <taxon>Tracheophyta</taxon>
        <taxon>Polypodiopsida</taxon>
        <taxon>Polypodiidae</taxon>
        <taxon>Polypodiales</taxon>
        <taxon>Pteridineae</taxon>
        <taxon>Pteridaceae</taxon>
        <taxon>Vittarioideae</taxon>
        <taxon>Adiantum</taxon>
    </lineage>
</organism>
<dbReference type="PANTHER" id="PTHR47232:SF1">
    <property type="entry name" value="TRANSDUCIN FAMILY PROTEIN _ WD-40 REPEAT FAMILY PROTEIN"/>
    <property type="match status" value="1"/>
</dbReference>
<dbReference type="SUPFAM" id="SSF50978">
    <property type="entry name" value="WD40 repeat-like"/>
    <property type="match status" value="1"/>
</dbReference>
<evidence type="ECO:0000256" key="2">
    <source>
        <dbReference type="SAM" id="MobiDB-lite"/>
    </source>
</evidence>
<gene>
    <name evidence="3" type="ORF">GOP47_0002081</name>
</gene>
<accession>A0A9D4VB10</accession>
<dbReference type="Proteomes" id="UP000886520">
    <property type="component" value="Chromosome 2"/>
</dbReference>
<feature type="coiled-coil region" evidence="1">
    <location>
        <begin position="99"/>
        <end position="140"/>
    </location>
</feature>
<dbReference type="InterPro" id="IPR036322">
    <property type="entry name" value="WD40_repeat_dom_sf"/>
</dbReference>
<protein>
    <submittedName>
        <fullName evidence="3">Uncharacterized protein</fullName>
    </submittedName>
</protein>
<evidence type="ECO:0000313" key="4">
    <source>
        <dbReference type="Proteomes" id="UP000886520"/>
    </source>
</evidence>
<feature type="compositionally biased region" description="Basic and acidic residues" evidence="2">
    <location>
        <begin position="157"/>
        <end position="183"/>
    </location>
</feature>
<feature type="compositionally biased region" description="Polar residues" evidence="2">
    <location>
        <begin position="147"/>
        <end position="156"/>
    </location>
</feature>
<dbReference type="Pfam" id="PF00400">
    <property type="entry name" value="WD40"/>
    <property type="match status" value="1"/>
</dbReference>
<dbReference type="SMART" id="SM00320">
    <property type="entry name" value="WD40"/>
    <property type="match status" value="6"/>
</dbReference>
<name>A0A9D4VB10_ADICA</name>
<sequence length="602" mass="67625">MSKVSFLQRTAFCLLHCSVAEIRMVSEHHLVWHLNGCGLLKETLCTRLKRMKMRGRIDPLKPMKRARIEEEGNLLNELSITARLKQAIQEQEQTFVRLVDERNSQVRRVEEQARDIQAQLMEAQRKLAEAEAQLKSFRDRNCFTCTATTWDTPPNETRNKVEADPGGCEKDEGKERANGDSNRKPVLVIPGDKLNQDFLPKIHKNASNASNTVESHSGASQSRVSNLAALQVKSESSAALNTPSSGHRGSFSSGKEDLVLRVGGNMAPCFLEVLDHHYFPSQHKRKLRSLCMNSNRCSNQDIATSALDGVINTWRIKDKGEGITLCGSVHCLSTGQKRWPEDVAWHPSGKSIFACYGADAMDDQVSIIDPSADQKVKFLKDKPHGKGLINSLVFLPWENGKFFSTAGCDHAVVIWKEKEAGLWRAETLHRALHSSAVMSAVGMPHKKLIVSVGQDKRIIGFDTEHVREEFRHTLDNKALRMLPNPVDWNLYLVQTGTPGAQLRLFDVRSHRHDLLSFGWRQEATESQSALVHPSWSHNGLYIASGSADPRIHLFDIRYKSKEPSQSITAHQKRVFKAVWHHTFPLLISISSDLNVGLVKLNL</sequence>
<comment type="caution">
    <text evidence="3">The sequence shown here is derived from an EMBL/GenBank/DDBJ whole genome shotgun (WGS) entry which is preliminary data.</text>
</comment>
<dbReference type="InterPro" id="IPR001680">
    <property type="entry name" value="WD40_rpt"/>
</dbReference>
<evidence type="ECO:0000256" key="1">
    <source>
        <dbReference type="SAM" id="Coils"/>
    </source>
</evidence>
<proteinExistence type="predicted"/>